<keyword evidence="2" id="KW-1185">Reference proteome</keyword>
<sequence length="64" mass="7539">MDLKTPSLKLNFNHQEQIILLQHISLCYKDLYNVIQFIPPLSLRKQNNRTCCITACIKLSRMYA</sequence>
<organism evidence="1 2">
    <name type="scientific">Clunio marinus</name>
    <dbReference type="NCBI Taxonomy" id="568069"/>
    <lineage>
        <taxon>Eukaryota</taxon>
        <taxon>Metazoa</taxon>
        <taxon>Ecdysozoa</taxon>
        <taxon>Arthropoda</taxon>
        <taxon>Hexapoda</taxon>
        <taxon>Insecta</taxon>
        <taxon>Pterygota</taxon>
        <taxon>Neoptera</taxon>
        <taxon>Endopterygota</taxon>
        <taxon>Diptera</taxon>
        <taxon>Nematocera</taxon>
        <taxon>Chironomoidea</taxon>
        <taxon>Chironomidae</taxon>
        <taxon>Clunio</taxon>
    </lineage>
</organism>
<dbReference type="Proteomes" id="UP000183832">
    <property type="component" value="Unassembled WGS sequence"/>
</dbReference>
<dbReference type="EMBL" id="CVRI01000057">
    <property type="protein sequence ID" value="CRL02055.1"/>
    <property type="molecule type" value="Genomic_DNA"/>
</dbReference>
<evidence type="ECO:0000313" key="1">
    <source>
        <dbReference type="EMBL" id="CRL02055.1"/>
    </source>
</evidence>
<accession>A0A1J1IP98</accession>
<reference evidence="1 2" key="1">
    <citation type="submission" date="2015-04" db="EMBL/GenBank/DDBJ databases">
        <authorList>
            <person name="Syromyatnikov M.Y."/>
            <person name="Popov V.N."/>
        </authorList>
    </citation>
    <scope>NUCLEOTIDE SEQUENCE [LARGE SCALE GENOMIC DNA]</scope>
</reference>
<name>A0A1J1IP98_9DIPT</name>
<gene>
    <name evidence="1" type="ORF">CLUMA_CG015696</name>
</gene>
<evidence type="ECO:0000313" key="2">
    <source>
        <dbReference type="Proteomes" id="UP000183832"/>
    </source>
</evidence>
<protein>
    <submittedName>
        <fullName evidence="1">CLUMA_CG015696, isoform A</fullName>
    </submittedName>
</protein>
<dbReference type="AlphaFoldDB" id="A0A1J1IP98"/>
<proteinExistence type="predicted"/>